<feature type="compositionally biased region" description="Basic and acidic residues" evidence="1">
    <location>
        <begin position="69"/>
        <end position="82"/>
    </location>
</feature>
<feature type="region of interest" description="Disordered" evidence="1">
    <location>
        <begin position="51"/>
        <end position="82"/>
    </location>
</feature>
<dbReference type="AlphaFoldDB" id="A0A1Y2LLI8"/>
<accession>A0A1Y2LLI8</accession>
<name>A0A1Y2LLI8_EPING</name>
<dbReference type="InParanoid" id="A0A1Y2LLI8"/>
<proteinExistence type="predicted"/>
<reference evidence="2 3" key="1">
    <citation type="journal article" date="2017" name="Genome Announc.">
        <title>Genome sequence of the saprophytic ascomycete Epicoccum nigrum ICMP 19927 strain isolated from New Zealand.</title>
        <authorList>
            <person name="Fokin M."/>
            <person name="Fleetwood D."/>
            <person name="Weir B.S."/>
            <person name="Villas-Boas S.G."/>
        </authorList>
    </citation>
    <scope>NUCLEOTIDE SEQUENCE [LARGE SCALE GENOMIC DNA]</scope>
    <source>
        <strain evidence="2 3">ICMP 19927</strain>
    </source>
</reference>
<dbReference type="InterPro" id="IPR021463">
    <property type="entry name" value="Methyltransf_34"/>
</dbReference>
<organism evidence="2 3">
    <name type="scientific">Epicoccum nigrum</name>
    <name type="common">Soil fungus</name>
    <name type="synonym">Epicoccum purpurascens</name>
    <dbReference type="NCBI Taxonomy" id="105696"/>
    <lineage>
        <taxon>Eukaryota</taxon>
        <taxon>Fungi</taxon>
        <taxon>Dikarya</taxon>
        <taxon>Ascomycota</taxon>
        <taxon>Pezizomycotina</taxon>
        <taxon>Dothideomycetes</taxon>
        <taxon>Pleosporomycetidae</taxon>
        <taxon>Pleosporales</taxon>
        <taxon>Pleosporineae</taxon>
        <taxon>Didymellaceae</taxon>
        <taxon>Epicoccum</taxon>
    </lineage>
</organism>
<dbReference type="Proteomes" id="UP000193240">
    <property type="component" value="Unassembled WGS sequence"/>
</dbReference>
<evidence type="ECO:0000313" key="2">
    <source>
        <dbReference type="EMBL" id="OSS44843.1"/>
    </source>
</evidence>
<keyword evidence="3" id="KW-1185">Reference proteome</keyword>
<evidence type="ECO:0000313" key="3">
    <source>
        <dbReference type="Proteomes" id="UP000193240"/>
    </source>
</evidence>
<feature type="compositionally biased region" description="Polar residues" evidence="1">
    <location>
        <begin position="16"/>
        <end position="32"/>
    </location>
</feature>
<sequence>MDPGLSSFTPHPVLSNHRSSLNPSPQIVETSSRASLRPALQFAITMPAPQKSRVTGIRNAKQQAAKQRSAREQQPKIIEEKSFETRIPPETQQLILNLYRNSFAERLASDIQPLLQEVKGHLFDRNFKDAFGREDYLEAYAARWSPSRALGYLGVLWRMRESLDLVQPSADDTAEAVERSQNSYRIACLGGGAGAEIGTLGGLHRLLSDEHKENEGGLPKDLEVVAIDSAAWGNVVEQLTQQITIPPPVSKYASAAVKAANHSLVDPTAFKTTFHQYDLLTVDPKILATALEGVKLVTLMFTLNELYSTSRSLTQQFLLRMTDALAPGAMLLVIDSPGSYSTVTLNGAEKNYPMQWLLDHTLLADISGGKAKEEEKLWEKLQDDDSRWFRLDDRLEYPIELENMRMQLHLYRRI</sequence>
<feature type="region of interest" description="Disordered" evidence="1">
    <location>
        <begin position="1"/>
        <end position="32"/>
    </location>
</feature>
<dbReference type="EMBL" id="KZ107856">
    <property type="protein sequence ID" value="OSS44843.1"/>
    <property type="molecule type" value="Genomic_DNA"/>
</dbReference>
<dbReference type="Pfam" id="PF11312">
    <property type="entry name" value="Methyltransf_34"/>
    <property type="match status" value="1"/>
</dbReference>
<evidence type="ECO:0000256" key="1">
    <source>
        <dbReference type="SAM" id="MobiDB-lite"/>
    </source>
</evidence>
<evidence type="ECO:0008006" key="4">
    <source>
        <dbReference type="Google" id="ProtNLM"/>
    </source>
</evidence>
<gene>
    <name evidence="2" type="ORF">B5807_10535</name>
</gene>
<dbReference type="STRING" id="105696.A0A1Y2LLI8"/>
<dbReference type="OMA" id="DMRYQVH"/>
<protein>
    <recommendedName>
        <fullName evidence="4">25S rRNA (Uridine(2843)-N(3))-methyltransferase</fullName>
    </recommendedName>
</protein>
<dbReference type="FunCoup" id="A0A1Y2LLI8">
    <property type="interactions" value="28"/>
</dbReference>